<dbReference type="GO" id="GO:0140359">
    <property type="term" value="F:ABC-type transporter activity"/>
    <property type="evidence" value="ECO:0007669"/>
    <property type="project" value="InterPro"/>
</dbReference>
<evidence type="ECO:0000259" key="5">
    <source>
        <dbReference type="PROSITE" id="PS50893"/>
    </source>
</evidence>
<dbReference type="Gene3D" id="3.40.50.300">
    <property type="entry name" value="P-loop containing nucleotide triphosphate hydrolases"/>
    <property type="match status" value="1"/>
</dbReference>
<name>A0AAW9HR17_9ACTO</name>
<accession>A0AAW9HR17</accession>
<dbReference type="GO" id="GO:0005524">
    <property type="term" value="F:ATP binding"/>
    <property type="evidence" value="ECO:0007669"/>
    <property type="project" value="UniProtKB-KW"/>
</dbReference>
<keyword evidence="3" id="KW-0547">Nucleotide-binding</keyword>
<keyword evidence="4 6" id="KW-0067">ATP-binding</keyword>
<dbReference type="PANTHER" id="PTHR46743:SF2">
    <property type="entry name" value="TEICHOIC ACIDS EXPORT ATP-BINDING PROTEIN TAGH"/>
    <property type="match status" value="1"/>
</dbReference>
<dbReference type="SUPFAM" id="SSF52540">
    <property type="entry name" value="P-loop containing nucleoside triphosphate hydrolases"/>
    <property type="match status" value="1"/>
</dbReference>
<proteinExistence type="inferred from homology"/>
<evidence type="ECO:0000256" key="3">
    <source>
        <dbReference type="ARBA" id="ARBA00022741"/>
    </source>
</evidence>
<organism evidence="6 7">
    <name type="scientific">Actinotignum urinale</name>
    <dbReference type="NCBI Taxonomy" id="190146"/>
    <lineage>
        <taxon>Bacteria</taxon>
        <taxon>Bacillati</taxon>
        <taxon>Actinomycetota</taxon>
        <taxon>Actinomycetes</taxon>
        <taxon>Actinomycetales</taxon>
        <taxon>Actinomycetaceae</taxon>
        <taxon>Actinotignum</taxon>
    </lineage>
</organism>
<dbReference type="InterPro" id="IPR050683">
    <property type="entry name" value="Bact_Polysacc_Export_ATP-bd"/>
</dbReference>
<sequence length="418" mass="46449">MPEYTRPDTANVIEARDIVKKFTMKKAKSLKERIVNFGRTKAHEKKFTALDHVNLELRAGESLGLAGPNGSGKSTLLKHIGGILTPDSGEVFVRGRVAALLELGAGFHPDLTGLENIYLNASILGLTNEEIDEQLESIIEFSGIRDFIGTQVKFYSSGMYVRLAFAVAVHSNPDILLVDEVLAVGDEPFQRKCMNKIKQFQEEGRSIILVSHSAEQIMEVCDRAVVLQHGKVIAEGPAKEAMAVLHKTYADELQSSLETTENSEDSIVKINDVTIVSPLKDYYNGEKYHSSGKDLDVRVNITAQQPFSNYDVIIDIEDLEETLVFGIDTRWRRYAMPTINGETAITFHLPTFYIGDGKYVFNVKILDSYGVPQASSYRTSLFTVHSDAMTKGYVKTFPTIHVTSKDIDQDVVDVKSTS</sequence>
<evidence type="ECO:0000256" key="1">
    <source>
        <dbReference type="ARBA" id="ARBA00005417"/>
    </source>
</evidence>
<reference evidence="6" key="1">
    <citation type="submission" date="2023-10" db="EMBL/GenBank/DDBJ databases">
        <title>Whole Genome based description of the genera Actinobaculum and Actinotignum reveals a complex phylogenetic relationship within the species included in the genus Actinotignum.</title>
        <authorList>
            <person name="Jensen C.S."/>
            <person name="Dargis R."/>
            <person name="Kemp M."/>
            <person name="Christensen J.J."/>
        </authorList>
    </citation>
    <scope>NUCLEOTIDE SEQUENCE</scope>
    <source>
        <strain evidence="6">SLA_B511</strain>
    </source>
</reference>
<comment type="caution">
    <text evidence="6">The sequence shown here is derived from an EMBL/GenBank/DDBJ whole genome shotgun (WGS) entry which is preliminary data.</text>
</comment>
<evidence type="ECO:0000313" key="7">
    <source>
        <dbReference type="Proteomes" id="UP001281731"/>
    </source>
</evidence>
<dbReference type="AlphaFoldDB" id="A0AAW9HR17"/>
<comment type="similarity">
    <text evidence="1">Belongs to the ABC transporter superfamily.</text>
</comment>
<feature type="domain" description="ABC transporter" evidence="5">
    <location>
        <begin position="32"/>
        <end position="254"/>
    </location>
</feature>
<dbReference type="GO" id="GO:0016020">
    <property type="term" value="C:membrane"/>
    <property type="evidence" value="ECO:0007669"/>
    <property type="project" value="InterPro"/>
</dbReference>
<dbReference type="PANTHER" id="PTHR46743">
    <property type="entry name" value="TEICHOIC ACIDS EXPORT ATP-BINDING PROTEIN TAGH"/>
    <property type="match status" value="1"/>
</dbReference>
<dbReference type="Gene3D" id="2.70.50.60">
    <property type="entry name" value="abc- transporter (atp binding component) like domain"/>
    <property type="match status" value="1"/>
</dbReference>
<dbReference type="InterPro" id="IPR027417">
    <property type="entry name" value="P-loop_NTPase"/>
</dbReference>
<evidence type="ECO:0000256" key="4">
    <source>
        <dbReference type="ARBA" id="ARBA00022840"/>
    </source>
</evidence>
<gene>
    <name evidence="6" type="ORF">R6G80_00110</name>
</gene>
<dbReference type="PROSITE" id="PS50893">
    <property type="entry name" value="ABC_TRANSPORTER_2"/>
    <property type="match status" value="1"/>
</dbReference>
<keyword evidence="2" id="KW-0813">Transport</keyword>
<dbReference type="CDD" id="cd03220">
    <property type="entry name" value="ABC_KpsT_Wzt"/>
    <property type="match status" value="1"/>
</dbReference>
<dbReference type="InterPro" id="IPR003593">
    <property type="entry name" value="AAA+_ATPase"/>
</dbReference>
<dbReference type="RefSeq" id="WP_320756127.1">
    <property type="nucleotide sequence ID" value="NZ_JAWNGC010000001.1"/>
</dbReference>
<dbReference type="EMBL" id="JAWNGC010000001">
    <property type="protein sequence ID" value="MDY5154138.1"/>
    <property type="molecule type" value="Genomic_DNA"/>
</dbReference>
<dbReference type="InterPro" id="IPR015860">
    <property type="entry name" value="ABC_transpr_TagH-like"/>
</dbReference>
<dbReference type="Pfam" id="PF00005">
    <property type="entry name" value="ABC_tran"/>
    <property type="match status" value="1"/>
</dbReference>
<protein>
    <submittedName>
        <fullName evidence="6">Polysaccharide ABC transporter ATP-binding protein</fullName>
    </submittedName>
</protein>
<dbReference type="InterPro" id="IPR003439">
    <property type="entry name" value="ABC_transporter-like_ATP-bd"/>
</dbReference>
<dbReference type="GO" id="GO:0016887">
    <property type="term" value="F:ATP hydrolysis activity"/>
    <property type="evidence" value="ECO:0007669"/>
    <property type="project" value="InterPro"/>
</dbReference>
<evidence type="ECO:0000256" key="2">
    <source>
        <dbReference type="ARBA" id="ARBA00022448"/>
    </source>
</evidence>
<dbReference type="SMART" id="SM00382">
    <property type="entry name" value="AAA"/>
    <property type="match status" value="1"/>
</dbReference>
<evidence type="ECO:0000313" key="6">
    <source>
        <dbReference type="EMBL" id="MDY5154138.1"/>
    </source>
</evidence>
<dbReference type="Proteomes" id="UP001281731">
    <property type="component" value="Unassembled WGS sequence"/>
</dbReference>